<evidence type="ECO:0008006" key="4">
    <source>
        <dbReference type="Google" id="ProtNLM"/>
    </source>
</evidence>
<feature type="region of interest" description="Disordered" evidence="1">
    <location>
        <begin position="184"/>
        <end position="209"/>
    </location>
</feature>
<feature type="region of interest" description="Disordered" evidence="1">
    <location>
        <begin position="328"/>
        <end position="347"/>
    </location>
</feature>
<proteinExistence type="predicted"/>
<dbReference type="Proteomes" id="UP001150217">
    <property type="component" value="Unassembled WGS sequence"/>
</dbReference>
<feature type="region of interest" description="Disordered" evidence="1">
    <location>
        <begin position="85"/>
        <end position="136"/>
    </location>
</feature>
<organism evidence="2 3">
    <name type="scientific">Lentinula lateritia</name>
    <dbReference type="NCBI Taxonomy" id="40482"/>
    <lineage>
        <taxon>Eukaryota</taxon>
        <taxon>Fungi</taxon>
        <taxon>Dikarya</taxon>
        <taxon>Basidiomycota</taxon>
        <taxon>Agaricomycotina</taxon>
        <taxon>Agaricomycetes</taxon>
        <taxon>Agaricomycetidae</taxon>
        <taxon>Agaricales</taxon>
        <taxon>Marasmiineae</taxon>
        <taxon>Omphalotaceae</taxon>
        <taxon>Lentinula</taxon>
    </lineage>
</organism>
<accession>A0ABQ8VPK3</accession>
<evidence type="ECO:0000313" key="2">
    <source>
        <dbReference type="EMBL" id="KAJ4497144.1"/>
    </source>
</evidence>
<feature type="compositionally biased region" description="Polar residues" evidence="1">
    <location>
        <begin position="186"/>
        <end position="202"/>
    </location>
</feature>
<dbReference type="EMBL" id="JANVFT010000023">
    <property type="protein sequence ID" value="KAJ4497144.1"/>
    <property type="molecule type" value="Genomic_DNA"/>
</dbReference>
<sequence length="390" mass="43340">MGNKNNARNKQSGRRKNKNPTQEIEEDQLSSDESLTPDAPLRPPRPTPKPYHRGIPAYDNACHSASGAEIDDTAAARLLMSFSGVSPSQSQATPARTHPTSELHAPFTCHKGSMPGAKSQTIRTPGHPQSARQTSRLTVDEEVFSRVMHIPHDEMIAQRNYRDNMEEEDEEGVLLVPLRKSKVKKTSQVEITSDSENNASSGSDDDEEPWNAHMKAVEQFDIPFEVPYRNSKRNLSGITSHTDFNTFLLELAMAMDMRMSLLRNISYLPSYRPKGKASEGPNDIRLENESDWISLIRNVKGYLNTRTARQVKQVWSITILDKTGVDSASAKENTSKVTKTPASTSEGSVVSTSDATLLVSLRKETKCTACQSPCYVLNNGDHYRYTDGNV</sequence>
<reference evidence="2" key="1">
    <citation type="submission" date="2022-08" db="EMBL/GenBank/DDBJ databases">
        <title>A Global Phylogenomic Analysis of the Shiitake Genus Lentinula.</title>
        <authorList>
            <consortium name="DOE Joint Genome Institute"/>
            <person name="Sierra-Patev S."/>
            <person name="Min B."/>
            <person name="Naranjo-Ortiz M."/>
            <person name="Looney B."/>
            <person name="Konkel Z."/>
            <person name="Slot J.C."/>
            <person name="Sakamoto Y."/>
            <person name="Steenwyk J.L."/>
            <person name="Rokas A."/>
            <person name="Carro J."/>
            <person name="Camarero S."/>
            <person name="Ferreira P."/>
            <person name="Molpeceres G."/>
            <person name="Ruiz-Duenas F.J."/>
            <person name="Serrano A."/>
            <person name="Henrissat B."/>
            <person name="Drula E."/>
            <person name="Hughes K.W."/>
            <person name="Mata J.L."/>
            <person name="Ishikawa N.K."/>
            <person name="Vargas-Isla R."/>
            <person name="Ushijima S."/>
            <person name="Smith C.A."/>
            <person name="Ahrendt S."/>
            <person name="Andreopoulos W."/>
            <person name="He G."/>
            <person name="Labutti K."/>
            <person name="Lipzen A."/>
            <person name="Ng V."/>
            <person name="Riley R."/>
            <person name="Sandor L."/>
            <person name="Barry K."/>
            <person name="Martinez A.T."/>
            <person name="Xiao Y."/>
            <person name="Gibbons J.G."/>
            <person name="Terashima K."/>
            <person name="Grigoriev I.V."/>
            <person name="Hibbett D.S."/>
        </authorList>
    </citation>
    <scope>NUCLEOTIDE SEQUENCE</scope>
    <source>
        <strain evidence="2">RHP3577 ss4</strain>
    </source>
</reference>
<feature type="compositionally biased region" description="Polar residues" evidence="1">
    <location>
        <begin position="330"/>
        <end position="347"/>
    </location>
</feature>
<keyword evidence="3" id="KW-1185">Reference proteome</keyword>
<feature type="compositionally biased region" description="Pro residues" evidence="1">
    <location>
        <begin position="40"/>
        <end position="49"/>
    </location>
</feature>
<gene>
    <name evidence="2" type="ORF">C8R41DRAFT_823415</name>
</gene>
<evidence type="ECO:0000313" key="3">
    <source>
        <dbReference type="Proteomes" id="UP001150217"/>
    </source>
</evidence>
<feature type="region of interest" description="Disordered" evidence="1">
    <location>
        <begin position="1"/>
        <end position="58"/>
    </location>
</feature>
<comment type="caution">
    <text evidence="2">The sequence shown here is derived from an EMBL/GenBank/DDBJ whole genome shotgun (WGS) entry which is preliminary data.</text>
</comment>
<protein>
    <recommendedName>
        <fullName evidence="4">PiggyBac transposable element-derived protein domain-containing protein</fullName>
    </recommendedName>
</protein>
<evidence type="ECO:0000256" key="1">
    <source>
        <dbReference type="SAM" id="MobiDB-lite"/>
    </source>
</evidence>
<name>A0ABQ8VPK3_9AGAR</name>
<feature type="compositionally biased region" description="Polar residues" evidence="1">
    <location>
        <begin position="1"/>
        <end position="10"/>
    </location>
</feature>
<feature type="compositionally biased region" description="Polar residues" evidence="1">
    <location>
        <begin position="85"/>
        <end position="100"/>
    </location>
</feature>